<evidence type="ECO:0008006" key="4">
    <source>
        <dbReference type="Google" id="ProtNLM"/>
    </source>
</evidence>
<protein>
    <recommendedName>
        <fullName evidence="4">DUF4309 domain-containing protein</fullName>
    </recommendedName>
</protein>
<dbReference type="EMBL" id="JAGIKV010000029">
    <property type="protein sequence ID" value="MBP2248895.1"/>
    <property type="molecule type" value="Genomic_DNA"/>
</dbReference>
<feature type="chain" id="PRO_5047212175" description="DUF4309 domain-containing protein" evidence="1">
    <location>
        <begin position="22"/>
        <end position="176"/>
    </location>
</feature>
<evidence type="ECO:0000313" key="2">
    <source>
        <dbReference type="EMBL" id="MBP2248895.1"/>
    </source>
</evidence>
<evidence type="ECO:0000256" key="1">
    <source>
        <dbReference type="SAM" id="SignalP"/>
    </source>
</evidence>
<feature type="signal peptide" evidence="1">
    <location>
        <begin position="1"/>
        <end position="21"/>
    </location>
</feature>
<keyword evidence="3" id="KW-1185">Reference proteome</keyword>
<dbReference type="InterPro" id="IPR029057">
    <property type="entry name" value="PRTase-like"/>
</dbReference>
<name>A0ABS4S2N1_PAEXY</name>
<gene>
    <name evidence="2" type="ORF">J2Z28_005589</name>
</gene>
<accession>A0ABS4S2N1</accession>
<organism evidence="2 3">
    <name type="scientific">Paenibacillus xylanexedens</name>
    <dbReference type="NCBI Taxonomy" id="528191"/>
    <lineage>
        <taxon>Bacteria</taxon>
        <taxon>Bacillati</taxon>
        <taxon>Bacillota</taxon>
        <taxon>Bacilli</taxon>
        <taxon>Bacillales</taxon>
        <taxon>Paenibacillaceae</taxon>
        <taxon>Paenibacillus</taxon>
    </lineage>
</organism>
<dbReference type="PROSITE" id="PS51257">
    <property type="entry name" value="PROKAR_LIPOPROTEIN"/>
    <property type="match status" value="1"/>
</dbReference>
<comment type="caution">
    <text evidence="2">The sequence shown here is derived from an EMBL/GenBank/DDBJ whole genome shotgun (WGS) entry which is preliminary data.</text>
</comment>
<sequence length="176" mass="20079">MKFTKAAILFLVFFTLLGCNSKEDLLNKSDILPENIIETVLINSNKEIIIYDDIYTEGISTAFLAKGVTGFGNKIIKTGSFLDTNEKSKVSYHVTNHKWSDNENTSIIYGLVNDPQITKLIISDLTKQNFIEISPQMKEIRNRRLWYITLDKPFTSFKLGLQAYNAEGEIVYKVEP</sequence>
<keyword evidence="1" id="KW-0732">Signal</keyword>
<proteinExistence type="predicted"/>
<evidence type="ECO:0000313" key="3">
    <source>
        <dbReference type="Proteomes" id="UP000810207"/>
    </source>
</evidence>
<dbReference type="SUPFAM" id="SSF53271">
    <property type="entry name" value="PRTase-like"/>
    <property type="match status" value="1"/>
</dbReference>
<dbReference type="RefSeq" id="WP_211085256.1">
    <property type="nucleotide sequence ID" value="NZ_JAGIKV010000029.1"/>
</dbReference>
<reference evidence="2 3" key="1">
    <citation type="submission" date="2021-03" db="EMBL/GenBank/DDBJ databases">
        <title>Genomic Encyclopedia of Type Strains, Phase IV (KMG-IV): sequencing the most valuable type-strain genomes for metagenomic binning, comparative biology and taxonomic classification.</title>
        <authorList>
            <person name="Goeker M."/>
        </authorList>
    </citation>
    <scope>NUCLEOTIDE SEQUENCE [LARGE SCALE GENOMIC DNA]</scope>
    <source>
        <strain evidence="2 3">DSM 21292</strain>
    </source>
</reference>
<dbReference type="Proteomes" id="UP000810207">
    <property type="component" value="Unassembled WGS sequence"/>
</dbReference>